<dbReference type="ChiTaRS" id="PTGIS">
    <property type="organism name" value="human"/>
</dbReference>
<evidence type="ECO:0000313" key="1">
    <source>
        <dbReference type="EMBL" id="CCQ43002.1"/>
    </source>
</evidence>
<dbReference type="AlphaFoldDB" id="L8EC60"/>
<name>L8EC60_HUMAN</name>
<dbReference type="OrthoDB" id="6692864at2759"/>
<reference evidence="1" key="1">
    <citation type="journal article" date="2013" name="PLoS ONE">
        <title>Direct detection of alternative open reading frames translation products in human significantly expands the proteome.</title>
        <authorList>
            <person name="Vanderperre B."/>
            <person name="Lucier J.-F."/>
            <person name="Motard J."/>
            <person name="Tremblay G."/>
            <person name="Vanderperre S."/>
            <person name="Wisztorski M."/>
            <person name="Salzet M."/>
            <person name="Boisvert F.-M."/>
            <person name="Roucou X."/>
        </authorList>
    </citation>
    <scope>NUCLEOTIDE SEQUENCE</scope>
</reference>
<gene>
    <name evidence="1" type="primary">PTGIS</name>
</gene>
<organism evidence="1">
    <name type="scientific">Homo sapiens</name>
    <name type="common">Human</name>
    <dbReference type="NCBI Taxonomy" id="9606"/>
    <lineage>
        <taxon>Eukaryota</taxon>
        <taxon>Metazoa</taxon>
        <taxon>Chordata</taxon>
        <taxon>Craniata</taxon>
        <taxon>Vertebrata</taxon>
        <taxon>Euteleostomi</taxon>
        <taxon>Mammalia</taxon>
        <taxon>Eutheria</taxon>
        <taxon>Euarchontoglires</taxon>
        <taxon>Primates</taxon>
        <taxon>Haplorrhini</taxon>
        <taxon>Catarrhini</taxon>
        <taxon>Hominidae</taxon>
        <taxon>Homo</taxon>
    </lineage>
</organism>
<accession>L8EC60</accession>
<dbReference type="EMBL" id="HF583505">
    <property type="protein sequence ID" value="CCQ43002.1"/>
    <property type="molecule type" value="Genomic_DNA"/>
</dbReference>
<sequence length="51" mass="5631">MSPFSWTHTPTTRWCGSLAPGSTSMPMPSSSWRGFLMCSFHITAPVMKRPG</sequence>
<protein>
    <submittedName>
        <fullName evidence="1">Alternative protein PTGIS</fullName>
    </submittedName>
</protein>
<proteinExistence type="predicted"/>